<feature type="transmembrane region" description="Helical" evidence="9">
    <location>
        <begin position="207"/>
        <end position="227"/>
    </location>
</feature>
<feature type="transmembrane region" description="Helical" evidence="9">
    <location>
        <begin position="171"/>
        <end position="195"/>
    </location>
</feature>
<evidence type="ECO:0000313" key="11">
    <source>
        <dbReference type="EMBL" id="KXN74020.1"/>
    </source>
</evidence>
<dbReference type="EMBL" id="KQ964428">
    <property type="protein sequence ID" value="KXN74020.1"/>
    <property type="molecule type" value="Genomic_DNA"/>
</dbReference>
<evidence type="ECO:0000256" key="3">
    <source>
        <dbReference type="ARBA" id="ARBA00022448"/>
    </source>
</evidence>
<feature type="transmembrane region" description="Helical" evidence="9">
    <location>
        <begin position="103"/>
        <end position="123"/>
    </location>
</feature>
<feature type="transmembrane region" description="Helical" evidence="9">
    <location>
        <begin position="54"/>
        <end position="75"/>
    </location>
</feature>
<evidence type="ECO:0000313" key="12">
    <source>
        <dbReference type="Proteomes" id="UP000070444"/>
    </source>
</evidence>
<dbReference type="PANTHER" id="PTHR22950:SF692">
    <property type="entry name" value="TRANSMEMBRANE AMINO ACID TRANSPORTER FAMILY PROTEIN"/>
    <property type="match status" value="1"/>
</dbReference>
<evidence type="ECO:0000256" key="1">
    <source>
        <dbReference type="ARBA" id="ARBA00004141"/>
    </source>
</evidence>
<dbReference type="GO" id="GO:0005774">
    <property type="term" value="C:vacuolar membrane"/>
    <property type="evidence" value="ECO:0007669"/>
    <property type="project" value="TreeGrafter"/>
</dbReference>
<dbReference type="Gene3D" id="1.20.1740.10">
    <property type="entry name" value="Amino acid/polyamine transporter I"/>
    <property type="match status" value="1"/>
</dbReference>
<dbReference type="Pfam" id="PF01490">
    <property type="entry name" value="Aa_trans"/>
    <property type="match status" value="1"/>
</dbReference>
<keyword evidence="3" id="KW-0813">Transport</keyword>
<keyword evidence="12" id="KW-1185">Reference proteome</keyword>
<feature type="transmembrane region" description="Helical" evidence="9">
    <location>
        <begin position="239"/>
        <end position="262"/>
    </location>
</feature>
<sequence length="419" mass="46339">MEADYPKKEVMRSDQVSEHSHGEGSTFGAYFNIVCVVAGTGILGLSYALKQSGWVGLILFFLVAIMAAYTGKLLIECLYVRPNERLEEFHSIGEEAFGKFGKYFVKIFHYIITLSSGCIYILVAGQNIDMLTKDRGVPLSERHWIIIAGAVSLLPVALLKTMKEVAWASALGTICTVVMVLVIVIGCFMDLSIVQNVQHQVFNGPELPLALATVAFSYGGNVVYPHVEASMARPKQWNKALYSAMLTITTMYLLVAIIGYYVYGTGVLSPILYGITQGANTIVGLVAVTIHVVMATPVYLCSFCLEVETNFKIDTRHMSRIREFVIRFVFRSATVVILTAIAVFVPYFKILMSLIGAIGNCMVIFIIPLTCHYKLFGWRHRPWYELVLGVLIIIVAIFGLVMGSIDSVRALITAIREGK</sequence>
<feature type="region of interest" description="Disordered" evidence="8">
    <location>
        <begin position="1"/>
        <end position="23"/>
    </location>
</feature>
<protein>
    <recommendedName>
        <fullName evidence="10">Amino acid transporter transmembrane domain-containing protein</fullName>
    </recommendedName>
</protein>
<dbReference type="AlphaFoldDB" id="A0A137PGC0"/>
<evidence type="ECO:0000256" key="9">
    <source>
        <dbReference type="SAM" id="Phobius"/>
    </source>
</evidence>
<feature type="transmembrane region" description="Helical" evidence="9">
    <location>
        <begin position="143"/>
        <end position="159"/>
    </location>
</feature>
<evidence type="ECO:0000256" key="6">
    <source>
        <dbReference type="ARBA" id="ARBA00022989"/>
    </source>
</evidence>
<feature type="transmembrane region" description="Helical" evidence="9">
    <location>
        <begin position="282"/>
        <end position="303"/>
    </location>
</feature>
<evidence type="ECO:0000256" key="2">
    <source>
        <dbReference type="ARBA" id="ARBA00008066"/>
    </source>
</evidence>
<keyword evidence="4 9" id="KW-0812">Transmembrane</keyword>
<evidence type="ECO:0000256" key="8">
    <source>
        <dbReference type="SAM" id="MobiDB-lite"/>
    </source>
</evidence>
<reference evidence="11 12" key="1">
    <citation type="journal article" date="2015" name="Genome Biol. Evol.">
        <title>Phylogenomic analyses indicate that early fungi evolved digesting cell walls of algal ancestors of land plants.</title>
        <authorList>
            <person name="Chang Y."/>
            <person name="Wang S."/>
            <person name="Sekimoto S."/>
            <person name="Aerts A.L."/>
            <person name="Choi C."/>
            <person name="Clum A."/>
            <person name="LaButti K.M."/>
            <person name="Lindquist E.A."/>
            <person name="Yee Ngan C."/>
            <person name="Ohm R.A."/>
            <person name="Salamov A.A."/>
            <person name="Grigoriev I.V."/>
            <person name="Spatafora J.W."/>
            <person name="Berbee M.L."/>
        </authorList>
    </citation>
    <scope>NUCLEOTIDE SEQUENCE [LARGE SCALE GENOMIC DNA]</scope>
    <source>
        <strain evidence="11 12">NRRL 28638</strain>
    </source>
</reference>
<comment type="similarity">
    <text evidence="2">Belongs to the amino acid/polyamine transporter 2 family.</text>
</comment>
<feature type="transmembrane region" description="Helical" evidence="9">
    <location>
        <begin position="27"/>
        <end position="48"/>
    </location>
</feature>
<dbReference type="OMA" id="ICTHWYQ"/>
<dbReference type="Proteomes" id="UP000070444">
    <property type="component" value="Unassembled WGS sequence"/>
</dbReference>
<comment type="subcellular location">
    <subcellularLocation>
        <location evidence="1">Membrane</location>
        <topology evidence="1">Multi-pass membrane protein</topology>
    </subcellularLocation>
</comment>
<dbReference type="InterPro" id="IPR013057">
    <property type="entry name" value="AA_transpt_TM"/>
</dbReference>
<proteinExistence type="inferred from homology"/>
<keyword evidence="6 9" id="KW-1133">Transmembrane helix</keyword>
<dbReference type="PANTHER" id="PTHR22950">
    <property type="entry name" value="AMINO ACID TRANSPORTER"/>
    <property type="match status" value="1"/>
</dbReference>
<keyword evidence="7 9" id="KW-0472">Membrane</keyword>
<feature type="transmembrane region" description="Helical" evidence="9">
    <location>
        <begin position="350"/>
        <end position="371"/>
    </location>
</feature>
<dbReference type="STRING" id="796925.A0A137PGC0"/>
<feature type="transmembrane region" description="Helical" evidence="9">
    <location>
        <begin position="324"/>
        <end position="344"/>
    </location>
</feature>
<evidence type="ECO:0000256" key="4">
    <source>
        <dbReference type="ARBA" id="ARBA00022692"/>
    </source>
</evidence>
<evidence type="ECO:0000256" key="7">
    <source>
        <dbReference type="ARBA" id="ARBA00023136"/>
    </source>
</evidence>
<dbReference type="OrthoDB" id="40134at2759"/>
<evidence type="ECO:0000259" key="10">
    <source>
        <dbReference type="Pfam" id="PF01490"/>
    </source>
</evidence>
<feature type="domain" description="Amino acid transporter transmembrane" evidence="10">
    <location>
        <begin position="24"/>
        <end position="402"/>
    </location>
</feature>
<name>A0A137PGC0_CONC2</name>
<accession>A0A137PGC0</accession>
<evidence type="ECO:0000256" key="5">
    <source>
        <dbReference type="ARBA" id="ARBA00022970"/>
    </source>
</evidence>
<keyword evidence="5" id="KW-0029">Amino-acid transport</keyword>
<organism evidence="11 12">
    <name type="scientific">Conidiobolus coronatus (strain ATCC 28846 / CBS 209.66 / NRRL 28638)</name>
    <name type="common">Delacroixia coronata</name>
    <dbReference type="NCBI Taxonomy" id="796925"/>
    <lineage>
        <taxon>Eukaryota</taxon>
        <taxon>Fungi</taxon>
        <taxon>Fungi incertae sedis</taxon>
        <taxon>Zoopagomycota</taxon>
        <taxon>Entomophthoromycotina</taxon>
        <taxon>Entomophthoromycetes</taxon>
        <taxon>Entomophthorales</taxon>
        <taxon>Ancylistaceae</taxon>
        <taxon>Conidiobolus</taxon>
    </lineage>
</organism>
<dbReference type="GO" id="GO:0015179">
    <property type="term" value="F:L-amino acid transmembrane transporter activity"/>
    <property type="evidence" value="ECO:0007669"/>
    <property type="project" value="TreeGrafter"/>
</dbReference>
<feature type="compositionally biased region" description="Basic and acidic residues" evidence="8">
    <location>
        <begin position="1"/>
        <end position="22"/>
    </location>
</feature>
<feature type="transmembrane region" description="Helical" evidence="9">
    <location>
        <begin position="383"/>
        <end position="405"/>
    </location>
</feature>
<gene>
    <name evidence="11" type="ORF">CONCODRAFT_77036</name>
</gene>